<name>A0AC35GSQ1_9BILA</name>
<proteinExistence type="predicted"/>
<evidence type="ECO:0000313" key="1">
    <source>
        <dbReference type="Proteomes" id="UP000887580"/>
    </source>
</evidence>
<organism evidence="1 2">
    <name type="scientific">Panagrolaimus sp. PS1159</name>
    <dbReference type="NCBI Taxonomy" id="55785"/>
    <lineage>
        <taxon>Eukaryota</taxon>
        <taxon>Metazoa</taxon>
        <taxon>Ecdysozoa</taxon>
        <taxon>Nematoda</taxon>
        <taxon>Chromadorea</taxon>
        <taxon>Rhabditida</taxon>
        <taxon>Tylenchina</taxon>
        <taxon>Panagrolaimomorpha</taxon>
        <taxon>Panagrolaimoidea</taxon>
        <taxon>Panagrolaimidae</taxon>
        <taxon>Panagrolaimus</taxon>
    </lineage>
</organism>
<protein>
    <submittedName>
        <fullName evidence="2">Uncharacterized protein</fullName>
    </submittedName>
</protein>
<evidence type="ECO:0000313" key="2">
    <source>
        <dbReference type="WBParaSite" id="PS1159_v2.g8330.t1"/>
    </source>
</evidence>
<sequence length="106" mass="12268">MNRENIQIYAVGDKIRLSNETYKIQKFGNKADALLDYFEDNYVGRMNVDVDSRLASKIPIAHWNVFMRVANDEPRTGNSYEARHHTLTKFLPSDTAIIRFLTQCAN</sequence>
<dbReference type="Proteomes" id="UP000887580">
    <property type="component" value="Unplaced"/>
</dbReference>
<reference evidence="2" key="1">
    <citation type="submission" date="2022-11" db="UniProtKB">
        <authorList>
            <consortium name="WormBaseParasite"/>
        </authorList>
    </citation>
    <scope>IDENTIFICATION</scope>
</reference>
<dbReference type="WBParaSite" id="PS1159_v2.g8330.t1">
    <property type="protein sequence ID" value="PS1159_v2.g8330.t1"/>
    <property type="gene ID" value="PS1159_v2.g8330"/>
</dbReference>
<accession>A0AC35GSQ1</accession>